<proteinExistence type="predicted"/>
<evidence type="ECO:0000313" key="2">
    <source>
        <dbReference type="EMBL" id="KFM80623.1"/>
    </source>
</evidence>
<keyword evidence="1" id="KW-0812">Transmembrane</keyword>
<feature type="transmembrane region" description="Helical" evidence="1">
    <location>
        <begin position="37"/>
        <end position="61"/>
    </location>
</feature>
<sequence>MLVERTVLGVMFWSIACIFSFLTSIILFIFVNEPRSVIIYGYSHKVAASVLGLVNSGLYAISAVKSYKLCKSSWSYQ</sequence>
<feature type="transmembrane region" description="Helical" evidence="1">
    <location>
        <begin position="7"/>
        <end position="31"/>
    </location>
</feature>
<dbReference type="Proteomes" id="UP000054359">
    <property type="component" value="Unassembled WGS sequence"/>
</dbReference>
<keyword evidence="1" id="KW-1133">Transmembrane helix</keyword>
<keyword evidence="1" id="KW-0472">Membrane</keyword>
<dbReference type="OrthoDB" id="6481667at2759"/>
<evidence type="ECO:0000313" key="3">
    <source>
        <dbReference type="Proteomes" id="UP000054359"/>
    </source>
</evidence>
<reference evidence="2 3" key="1">
    <citation type="submission" date="2013-11" db="EMBL/GenBank/DDBJ databases">
        <title>Genome sequencing of Stegodyphus mimosarum.</title>
        <authorList>
            <person name="Bechsgaard J."/>
        </authorList>
    </citation>
    <scope>NUCLEOTIDE SEQUENCE [LARGE SCALE GENOMIC DNA]</scope>
</reference>
<dbReference type="AlphaFoldDB" id="A0A087UTD4"/>
<dbReference type="EMBL" id="KK121506">
    <property type="protein sequence ID" value="KFM80623.1"/>
    <property type="molecule type" value="Genomic_DNA"/>
</dbReference>
<feature type="non-terminal residue" evidence="2">
    <location>
        <position position="77"/>
    </location>
</feature>
<keyword evidence="3" id="KW-1185">Reference proteome</keyword>
<protein>
    <submittedName>
        <fullName evidence="2">Uncharacterized protein</fullName>
    </submittedName>
</protein>
<organism evidence="2 3">
    <name type="scientific">Stegodyphus mimosarum</name>
    <name type="common">African social velvet spider</name>
    <dbReference type="NCBI Taxonomy" id="407821"/>
    <lineage>
        <taxon>Eukaryota</taxon>
        <taxon>Metazoa</taxon>
        <taxon>Ecdysozoa</taxon>
        <taxon>Arthropoda</taxon>
        <taxon>Chelicerata</taxon>
        <taxon>Arachnida</taxon>
        <taxon>Araneae</taxon>
        <taxon>Araneomorphae</taxon>
        <taxon>Entelegynae</taxon>
        <taxon>Eresoidea</taxon>
        <taxon>Eresidae</taxon>
        <taxon>Stegodyphus</taxon>
    </lineage>
</organism>
<name>A0A087UTD4_STEMI</name>
<dbReference type="PROSITE" id="PS51257">
    <property type="entry name" value="PROKAR_LIPOPROTEIN"/>
    <property type="match status" value="1"/>
</dbReference>
<gene>
    <name evidence="2" type="ORF">X975_23700</name>
</gene>
<evidence type="ECO:0000256" key="1">
    <source>
        <dbReference type="SAM" id="Phobius"/>
    </source>
</evidence>
<accession>A0A087UTD4</accession>